<gene>
    <name evidence="1" type="ORF">AW171_hschr2394</name>
</gene>
<accession>A0A120K103</accession>
<evidence type="ECO:0000313" key="2">
    <source>
        <dbReference type="Proteomes" id="UP000243052"/>
    </source>
</evidence>
<keyword evidence="2" id="KW-1185">Reference proteome</keyword>
<dbReference type="OrthoDB" id="5582146at2759"/>
<dbReference type="AlphaFoldDB" id="A0A120K103"/>
<reference evidence="1 2" key="1">
    <citation type="submission" date="2016-01" db="EMBL/GenBank/DDBJ databases">
        <title>Genome sequence of the yeast Holleya sinecauda.</title>
        <authorList>
            <person name="Dietrich F.S."/>
        </authorList>
    </citation>
    <scope>NUCLEOTIDE SEQUENCE [LARGE SCALE GENOMIC DNA]</scope>
    <source>
        <strain evidence="1 2">ATCC 58844</strain>
    </source>
</reference>
<evidence type="ECO:0000313" key="1">
    <source>
        <dbReference type="EMBL" id="AMD18872.1"/>
    </source>
</evidence>
<dbReference type="RefSeq" id="XP_017985868.1">
    <property type="nucleotide sequence ID" value="XM_018130036.1"/>
</dbReference>
<dbReference type="GeneID" id="28722053"/>
<dbReference type="EMBL" id="CP014242">
    <property type="protein sequence ID" value="AMD18872.1"/>
    <property type="molecule type" value="Genomic_DNA"/>
</dbReference>
<dbReference type="STRING" id="45286.A0A120K103"/>
<proteinExistence type="predicted"/>
<sequence length="282" mass="31722">MTDPQFGRELPLFEAGFEACSVLHRNFICFTDKHERILMVLDPGLHAKTAVVEHYDEIVKQPTQVEKYRSFSIIVLARLDEVSQMQQGRVAKWLLQLARNHSDLVCIGTIKRAAGLSGFLKSCFWFATQGPQGDIVGNKITGKSPNNVSVHVALKRYILDIIIHIRMHRLVVTAKGGGAGMNSLQDIIDLSQWMVAKNASSRKQFVTPDVIQQASVWYFPLHMELLKEPFHDSSVLYASDVKLVEELINQLKKLALRVGRDNPLMLEIIVVKDVLSKVVPAI</sequence>
<name>A0A120K103_9SACH</name>
<protein>
    <submittedName>
        <fullName evidence="1">HBL030Wp</fullName>
    </submittedName>
</protein>
<organism evidence="1 2">
    <name type="scientific">Eremothecium sinecaudum</name>
    <dbReference type="NCBI Taxonomy" id="45286"/>
    <lineage>
        <taxon>Eukaryota</taxon>
        <taxon>Fungi</taxon>
        <taxon>Dikarya</taxon>
        <taxon>Ascomycota</taxon>
        <taxon>Saccharomycotina</taxon>
        <taxon>Saccharomycetes</taxon>
        <taxon>Saccharomycetales</taxon>
        <taxon>Saccharomycetaceae</taxon>
        <taxon>Eremothecium</taxon>
    </lineage>
</organism>
<dbReference type="Proteomes" id="UP000243052">
    <property type="component" value="Chromosome ii"/>
</dbReference>